<evidence type="ECO:0008006" key="3">
    <source>
        <dbReference type="Google" id="ProtNLM"/>
    </source>
</evidence>
<name>A0ABZ2PG71_9NOCA</name>
<evidence type="ECO:0000313" key="2">
    <source>
        <dbReference type="Proteomes" id="UP001432000"/>
    </source>
</evidence>
<dbReference type="InterPro" id="IPR036390">
    <property type="entry name" value="WH_DNA-bd_sf"/>
</dbReference>
<dbReference type="Gene3D" id="1.10.10.10">
    <property type="entry name" value="Winged helix-like DNA-binding domain superfamily/Winged helix DNA-binding domain"/>
    <property type="match status" value="1"/>
</dbReference>
<gene>
    <name evidence="1" type="ORF">WDS16_22390</name>
</gene>
<keyword evidence="2" id="KW-1185">Reference proteome</keyword>
<dbReference type="InterPro" id="IPR036388">
    <property type="entry name" value="WH-like_DNA-bd_sf"/>
</dbReference>
<reference evidence="1 2" key="1">
    <citation type="submission" date="2024-03" db="EMBL/GenBank/DDBJ databases">
        <title>Natural products discovery in diverse microorganisms through a two-stage MS feature dereplication strategy.</title>
        <authorList>
            <person name="Zhang R."/>
        </authorList>
    </citation>
    <scope>NUCLEOTIDE SEQUENCE [LARGE SCALE GENOMIC DNA]</scope>
    <source>
        <strain evidence="1 2">18930</strain>
    </source>
</reference>
<dbReference type="EMBL" id="CP147846">
    <property type="protein sequence ID" value="WXG67939.1"/>
    <property type="molecule type" value="Genomic_DNA"/>
</dbReference>
<accession>A0ABZ2PG71</accession>
<protein>
    <recommendedName>
        <fullName evidence="3">Orc1-like AAA ATPase domain-containing protein</fullName>
    </recommendedName>
</protein>
<dbReference type="RefSeq" id="WP_338887825.1">
    <property type="nucleotide sequence ID" value="NZ_CP147846.1"/>
</dbReference>
<evidence type="ECO:0000313" key="1">
    <source>
        <dbReference type="EMBL" id="WXG67939.1"/>
    </source>
</evidence>
<dbReference type="InterPro" id="IPR027417">
    <property type="entry name" value="P-loop_NTPase"/>
</dbReference>
<dbReference type="SUPFAM" id="SSF46785">
    <property type="entry name" value="Winged helix' DNA-binding domain"/>
    <property type="match status" value="1"/>
</dbReference>
<sequence>MLTRVIRIRRNRESRLLMCANHILQRQLLAYETYSKYCKRMGVSARPLLDNAVDTELFVGRSDEVIAIWSALNSGLNVLVTGDRGIGRTSLMRFVQLDSRDPRSGTRREGDFPMFFVRVEGVADGAHLLRRIVEVVTGEPHAKESTIDSDALLSRLADFRQDLIDRTVERWRRENDDDSITGDRLLPVIIVDDVTASAGHALFGRYRDEVWETGFLWLVAVRSNDVGGLLTPPADTFFEKQIQLGPLTTKERVDLVDRRGGREMSPISETLAETVGGNPRDLVAALRSTFENPDAIEQNVNALSFRDTLIFSLGRSASMLAAELKVRGAVSASDSELLASLGWTRPRAVQVFKQLDDAGLVVSREVSSGQGRPRRMFELTPASEILKRRAESKNSHDE</sequence>
<proteinExistence type="predicted"/>
<dbReference type="SUPFAM" id="SSF52540">
    <property type="entry name" value="P-loop containing nucleoside triphosphate hydrolases"/>
    <property type="match status" value="1"/>
</dbReference>
<organism evidence="1 2">
    <name type="scientific">Rhodococcus sovatensis</name>
    <dbReference type="NCBI Taxonomy" id="1805840"/>
    <lineage>
        <taxon>Bacteria</taxon>
        <taxon>Bacillati</taxon>
        <taxon>Actinomycetota</taxon>
        <taxon>Actinomycetes</taxon>
        <taxon>Mycobacteriales</taxon>
        <taxon>Nocardiaceae</taxon>
        <taxon>Rhodococcus</taxon>
    </lineage>
</organism>
<dbReference type="Gene3D" id="3.40.50.300">
    <property type="entry name" value="P-loop containing nucleotide triphosphate hydrolases"/>
    <property type="match status" value="1"/>
</dbReference>
<dbReference type="Proteomes" id="UP001432000">
    <property type="component" value="Chromosome"/>
</dbReference>